<feature type="transmembrane region" description="Helical" evidence="1">
    <location>
        <begin position="71"/>
        <end position="89"/>
    </location>
</feature>
<dbReference type="EMBL" id="CP027432">
    <property type="protein sequence ID" value="QCI28757.1"/>
    <property type="molecule type" value="Genomic_DNA"/>
</dbReference>
<dbReference type="RefSeq" id="WP_123352680.1">
    <property type="nucleotide sequence ID" value="NZ_CP027432.2"/>
</dbReference>
<evidence type="ECO:0000313" key="4">
    <source>
        <dbReference type="EMBL" id="ROR39344.1"/>
    </source>
</evidence>
<name>A0AAJ4RBY3_9BACT</name>
<keyword evidence="1" id="KW-0812">Transmembrane</keyword>
<evidence type="ECO:0000259" key="2">
    <source>
        <dbReference type="PROSITE" id="PS51833"/>
    </source>
</evidence>
<dbReference type="PANTHER" id="PTHR33525:SF4">
    <property type="entry name" value="CYCLIC DI-GMP PHOSPHODIESTERASE CDGJ"/>
    <property type="match status" value="1"/>
</dbReference>
<dbReference type="InterPro" id="IPR013976">
    <property type="entry name" value="HDOD"/>
</dbReference>
<keyword evidence="6" id="KW-1185">Reference proteome</keyword>
<evidence type="ECO:0000313" key="6">
    <source>
        <dbReference type="Proteomes" id="UP000298805"/>
    </source>
</evidence>
<dbReference type="InterPro" id="IPR052340">
    <property type="entry name" value="RNase_Y/CdgJ"/>
</dbReference>
<evidence type="ECO:0000313" key="3">
    <source>
        <dbReference type="EMBL" id="QCI28757.1"/>
    </source>
</evidence>
<evidence type="ECO:0000256" key="1">
    <source>
        <dbReference type="SAM" id="Phobius"/>
    </source>
</evidence>
<dbReference type="SUPFAM" id="SSF109604">
    <property type="entry name" value="HD-domain/PDEase-like"/>
    <property type="match status" value="1"/>
</dbReference>
<reference evidence="6" key="1">
    <citation type="submission" date="2018-03" db="EMBL/GenBank/DDBJ databases">
        <title>A comparative analysis of the Nautiliaceae.</title>
        <authorList>
            <person name="Grosche A."/>
            <person name="Smedile F."/>
            <person name="Vetriani C."/>
        </authorList>
    </citation>
    <scope>NUCLEOTIDE SEQUENCE [LARGE SCALE GENOMIC DNA]</scope>
    <source>
        <strain evidence="6">TB6</strain>
    </source>
</reference>
<dbReference type="Proteomes" id="UP000298805">
    <property type="component" value="Chromosome"/>
</dbReference>
<gene>
    <name evidence="3" type="ORF">C6V80_07195</name>
    <name evidence="4" type="ORF">EDC58_1284</name>
</gene>
<dbReference type="Gene3D" id="1.10.3210.10">
    <property type="entry name" value="Hypothetical protein af1432"/>
    <property type="match status" value="1"/>
</dbReference>
<dbReference type="PROSITE" id="PS51833">
    <property type="entry name" value="HDOD"/>
    <property type="match status" value="1"/>
</dbReference>
<sequence>MNEKILTQIKSLPPLPDSVVKIQEITSNPDAGVKDLVPIIEKDPMLKADLLKAANSPLYGFARQIKTVDRAVALFGMTTVKGFVISFAIRNTLKFDLSAYGISEDQFQDVALKRNALAFNWYRLNKQKLDIIATDAFLIDIGAVIISLILITENRHNEFRNKLTPQNRYALEKEYVGATTPEITAELFKRWHFGQDLIIPIQYIDNPENAPEYNECAASLDVLRTTYDLLDPNNEENLNKAFEKIEKYNLDINQFKEALEKISN</sequence>
<dbReference type="Proteomes" id="UP000272781">
    <property type="component" value="Unassembled WGS sequence"/>
</dbReference>
<feature type="domain" description="HDOD" evidence="2">
    <location>
        <begin position="12"/>
        <end position="207"/>
    </location>
</feature>
<dbReference type="PANTHER" id="PTHR33525">
    <property type="match status" value="1"/>
</dbReference>
<dbReference type="AlphaFoldDB" id="A0AAJ4RBY3"/>
<reference evidence="3" key="3">
    <citation type="submission" date="2019-06" db="EMBL/GenBank/DDBJ databases">
        <title>A comparative analysis of the Nautiliaceae.</title>
        <authorList>
            <person name="Grosche A."/>
            <person name="Smedile F."/>
            <person name="Vetriani C."/>
        </authorList>
    </citation>
    <scope>NUCLEOTIDE SEQUENCE</scope>
    <source>
        <strain evidence="3">TB6</strain>
    </source>
</reference>
<keyword evidence="1" id="KW-1133">Transmembrane helix</keyword>
<evidence type="ECO:0000313" key="5">
    <source>
        <dbReference type="Proteomes" id="UP000272781"/>
    </source>
</evidence>
<dbReference type="EMBL" id="RJVK01000003">
    <property type="protein sequence ID" value="ROR39344.1"/>
    <property type="molecule type" value="Genomic_DNA"/>
</dbReference>
<proteinExistence type="predicted"/>
<feature type="transmembrane region" description="Helical" evidence="1">
    <location>
        <begin position="131"/>
        <end position="152"/>
    </location>
</feature>
<dbReference type="Pfam" id="PF08668">
    <property type="entry name" value="HDOD"/>
    <property type="match status" value="1"/>
</dbReference>
<reference evidence="4 5" key="2">
    <citation type="submission" date="2018-11" db="EMBL/GenBank/DDBJ databases">
        <title>Genomic Encyclopedia of Type Strains, Phase IV (KMG-IV): sequencing the most valuable type-strain genomes for metagenomic binning, comparative biology and taxonomic classification.</title>
        <authorList>
            <person name="Goeker M."/>
        </authorList>
    </citation>
    <scope>NUCLEOTIDE SEQUENCE [LARGE SCALE GENOMIC DNA]</scope>
    <source>
        <strain evidence="4 5">DSM 27783</strain>
    </source>
</reference>
<protein>
    <submittedName>
        <fullName evidence="4">HD-like signal output (HDOD) protein</fullName>
    </submittedName>
    <submittedName>
        <fullName evidence="3">HDOD domain-containing protein</fullName>
    </submittedName>
</protein>
<keyword evidence="1" id="KW-0472">Membrane</keyword>
<organism evidence="4 5">
    <name type="scientific">Caminibacter pacificus</name>
    <dbReference type="NCBI Taxonomy" id="1424653"/>
    <lineage>
        <taxon>Bacteria</taxon>
        <taxon>Pseudomonadati</taxon>
        <taxon>Campylobacterota</taxon>
        <taxon>Epsilonproteobacteria</taxon>
        <taxon>Nautiliales</taxon>
        <taxon>Nautiliaceae</taxon>
        <taxon>Caminibacter</taxon>
    </lineage>
</organism>
<accession>A0AAJ4RBY3</accession>